<keyword evidence="1" id="KW-0812">Transmembrane</keyword>
<reference evidence="3" key="1">
    <citation type="journal article" date="2011" name="MBio">
        <title>Novel metabolic attributes of the genus Cyanothece, comprising a group of unicellular nitrogen-fixing Cyanobacteria.</title>
        <authorList>
            <person name="Bandyopadhyay A."/>
            <person name="Elvitigala T."/>
            <person name="Welsh E."/>
            <person name="Stockel J."/>
            <person name="Liberton M."/>
            <person name="Min H."/>
            <person name="Sherman L.A."/>
            <person name="Pakrasi H.B."/>
        </authorList>
    </citation>
    <scope>NUCLEOTIDE SEQUENCE [LARGE SCALE GENOMIC DNA]</scope>
    <source>
        <strain evidence="3">PCC 7424</strain>
    </source>
</reference>
<name>B7KFV7_GLOC7</name>
<dbReference type="KEGG" id="cyc:PCC7424_0694"/>
<organism evidence="2 3">
    <name type="scientific">Gloeothece citriformis (strain PCC 7424)</name>
    <name type="common">Cyanothece sp. (strain PCC 7424)</name>
    <dbReference type="NCBI Taxonomy" id="65393"/>
    <lineage>
        <taxon>Bacteria</taxon>
        <taxon>Bacillati</taxon>
        <taxon>Cyanobacteriota</taxon>
        <taxon>Cyanophyceae</taxon>
        <taxon>Oscillatoriophycideae</taxon>
        <taxon>Chroococcales</taxon>
        <taxon>Aphanothecaceae</taxon>
        <taxon>Gloeothece</taxon>
        <taxon>Gloeothece citriformis</taxon>
    </lineage>
</organism>
<dbReference type="AlphaFoldDB" id="B7KFV7"/>
<keyword evidence="1" id="KW-0472">Membrane</keyword>
<keyword evidence="3" id="KW-1185">Reference proteome</keyword>
<sequence length="143" mass="16429">MVYNGVIKLNLLMTKPRLLQFLIKLGLEFWLPLPLIGLIFFVGTGWLTDQVLSYTYKTNIQLNAESQHQIHFSTSLAVMSIEAIINPSEKLTEVDVYTADSVLKQMEFEFPFTEFEEIETAIAQVLGLSQTAVKQLIRYRIDR</sequence>
<dbReference type="Proteomes" id="UP000002384">
    <property type="component" value="Chromosome"/>
</dbReference>
<keyword evidence="1" id="KW-1133">Transmembrane helix</keyword>
<dbReference type="STRING" id="65393.PCC7424_0694"/>
<dbReference type="HOGENOM" id="CLU_159186_0_0_3"/>
<dbReference type="EMBL" id="CP001291">
    <property type="protein sequence ID" value="ACK69150.1"/>
    <property type="molecule type" value="Genomic_DNA"/>
</dbReference>
<feature type="transmembrane region" description="Helical" evidence="1">
    <location>
        <begin position="21"/>
        <end position="47"/>
    </location>
</feature>
<dbReference type="eggNOG" id="ENOG50332II">
    <property type="taxonomic scope" value="Bacteria"/>
</dbReference>
<proteinExistence type="predicted"/>
<evidence type="ECO:0000313" key="2">
    <source>
        <dbReference type="EMBL" id="ACK69150.1"/>
    </source>
</evidence>
<accession>B7KFV7</accession>
<gene>
    <name evidence="2" type="ordered locus">PCC7424_0694</name>
</gene>
<protein>
    <submittedName>
        <fullName evidence="2">Uncharacterized protein</fullName>
    </submittedName>
</protein>
<evidence type="ECO:0000313" key="3">
    <source>
        <dbReference type="Proteomes" id="UP000002384"/>
    </source>
</evidence>
<evidence type="ECO:0000256" key="1">
    <source>
        <dbReference type="SAM" id="Phobius"/>
    </source>
</evidence>